<name>A0A0H3AVH8_RICRS</name>
<dbReference type="Proteomes" id="UP000006832">
    <property type="component" value="Chromosome"/>
</dbReference>
<proteinExistence type="predicted"/>
<dbReference type="AlphaFoldDB" id="A0A0H3AVH8"/>
<evidence type="ECO:0000313" key="1">
    <source>
        <dbReference type="EMBL" id="ABV75609.1"/>
    </source>
</evidence>
<dbReference type="KEGG" id="rri:A1G_00065"/>
<organism evidence="1 2">
    <name type="scientific">Rickettsia rickettsii (strain Sheila Smith)</name>
    <dbReference type="NCBI Taxonomy" id="392021"/>
    <lineage>
        <taxon>Bacteria</taxon>
        <taxon>Pseudomonadati</taxon>
        <taxon>Pseudomonadota</taxon>
        <taxon>Alphaproteobacteria</taxon>
        <taxon>Rickettsiales</taxon>
        <taxon>Rickettsiaceae</taxon>
        <taxon>Rickettsieae</taxon>
        <taxon>Rickettsia</taxon>
        <taxon>spotted fever group</taxon>
    </lineage>
</organism>
<evidence type="ECO:0000313" key="2">
    <source>
        <dbReference type="Proteomes" id="UP000006832"/>
    </source>
</evidence>
<reference evidence="2" key="1">
    <citation type="submission" date="2007-09" db="EMBL/GenBank/DDBJ databases">
        <title>Complete genome sequence of Rickettsia rickettsii.</title>
        <authorList>
            <person name="Madan A."/>
            <person name="Fahey J."/>
            <person name="Helton E."/>
            <person name="Ketteman M."/>
            <person name="Madan A."/>
            <person name="Rodrigues S."/>
            <person name="Sanchez A."/>
            <person name="Dasch G."/>
            <person name="Eremeeva M."/>
        </authorList>
    </citation>
    <scope>NUCLEOTIDE SEQUENCE [LARGE SCALE GENOMIC DNA]</scope>
    <source>
        <strain evidence="2">Sheila Smith</strain>
    </source>
</reference>
<accession>A0A0H3AVH8</accession>
<dbReference type="HOGENOM" id="CLU_3140171_0_0_5"/>
<dbReference type="EMBL" id="CP000848">
    <property type="protein sequence ID" value="ABV75609.1"/>
    <property type="molecule type" value="Genomic_DNA"/>
</dbReference>
<sequence length="49" mass="5513">MKVNKELLASYLQEQNNNPESIIITMNNFMKLFPFAIAGVYTTGNSIGF</sequence>
<protein>
    <submittedName>
        <fullName evidence="1">Ankyrin repeat</fullName>
    </submittedName>
</protein>
<dbReference type="RefSeq" id="WP_012150236.1">
    <property type="nucleotide sequence ID" value="NZ_CP121767.1"/>
</dbReference>
<gene>
    <name evidence="1" type="ordered locus">A1G_00065</name>
</gene>